<proteinExistence type="inferred from homology"/>
<gene>
    <name evidence="13" type="ORF">HNR51_003951</name>
</gene>
<keyword evidence="7" id="KW-0406">Ion transport</keyword>
<dbReference type="PANTHER" id="PTHR11562:SF17">
    <property type="entry name" value="RE54080P-RELATED"/>
    <property type="match status" value="1"/>
</dbReference>
<dbReference type="Proteomes" id="UP000543554">
    <property type="component" value="Unassembled WGS sequence"/>
</dbReference>
<comment type="caution">
    <text evidence="13">The sequence shown here is derived from an EMBL/GenBank/DDBJ whole genome shotgun (WGS) entry which is preliminary data.</text>
</comment>
<reference evidence="13 14" key="1">
    <citation type="submission" date="2020-08" db="EMBL/GenBank/DDBJ databases">
        <title>Genomic Encyclopedia of Type Strains, Phase IV (KMG-IV): sequencing the most valuable type-strain genomes for metagenomic binning, comparative biology and taxonomic classification.</title>
        <authorList>
            <person name="Goeker M."/>
        </authorList>
    </citation>
    <scope>NUCLEOTIDE SEQUENCE [LARGE SCALE GENOMIC DNA]</scope>
    <source>
        <strain evidence="13 14">DSM 11490</strain>
    </source>
</reference>
<feature type="domain" description="Cation efflux protein cytoplasmic" evidence="12">
    <location>
        <begin position="243"/>
        <end position="316"/>
    </location>
</feature>
<name>A0AA40S5B7_9HYPH</name>
<feature type="transmembrane region" description="Helical" evidence="10">
    <location>
        <begin position="47"/>
        <end position="68"/>
    </location>
</feature>
<keyword evidence="8 10" id="KW-0472">Membrane</keyword>
<evidence type="ECO:0000256" key="6">
    <source>
        <dbReference type="ARBA" id="ARBA00022989"/>
    </source>
</evidence>
<feature type="region of interest" description="Disordered" evidence="9">
    <location>
        <begin position="1"/>
        <end position="35"/>
    </location>
</feature>
<evidence type="ECO:0000259" key="11">
    <source>
        <dbReference type="Pfam" id="PF01545"/>
    </source>
</evidence>
<dbReference type="RefSeq" id="WP_182556084.1">
    <property type="nucleotide sequence ID" value="NZ_BPRF01000004.1"/>
</dbReference>
<keyword evidence="4 10" id="KW-0812">Transmembrane</keyword>
<feature type="compositionally biased region" description="Basic residues" evidence="9">
    <location>
        <begin position="19"/>
        <end position="35"/>
    </location>
</feature>
<evidence type="ECO:0000259" key="12">
    <source>
        <dbReference type="Pfam" id="PF16916"/>
    </source>
</evidence>
<comment type="similarity">
    <text evidence="2">Belongs to the cation diffusion facilitator (CDF) transporter (TC 2.A.4) family. SLC30A subfamily.</text>
</comment>
<evidence type="ECO:0000256" key="1">
    <source>
        <dbReference type="ARBA" id="ARBA00004141"/>
    </source>
</evidence>
<dbReference type="InterPro" id="IPR027469">
    <property type="entry name" value="Cation_efflux_TMD_sf"/>
</dbReference>
<organism evidence="13 14">
    <name type="scientific">Methylorubrum thiocyanatum</name>
    <dbReference type="NCBI Taxonomy" id="47958"/>
    <lineage>
        <taxon>Bacteria</taxon>
        <taxon>Pseudomonadati</taxon>
        <taxon>Pseudomonadota</taxon>
        <taxon>Alphaproteobacteria</taxon>
        <taxon>Hyphomicrobiales</taxon>
        <taxon>Methylobacteriaceae</taxon>
        <taxon>Methylorubrum</taxon>
    </lineage>
</organism>
<dbReference type="Gene3D" id="1.20.1510.10">
    <property type="entry name" value="Cation efflux protein transmembrane domain"/>
    <property type="match status" value="1"/>
</dbReference>
<comment type="subcellular location">
    <subcellularLocation>
        <location evidence="1">Membrane</location>
        <topology evidence="1">Multi-pass membrane protein</topology>
    </subcellularLocation>
</comment>
<dbReference type="NCBIfam" id="TIGR01297">
    <property type="entry name" value="CDF"/>
    <property type="match status" value="1"/>
</dbReference>
<dbReference type="InterPro" id="IPR027470">
    <property type="entry name" value="Cation_efflux_CTD"/>
</dbReference>
<evidence type="ECO:0000256" key="5">
    <source>
        <dbReference type="ARBA" id="ARBA00022906"/>
    </source>
</evidence>
<evidence type="ECO:0000313" key="14">
    <source>
        <dbReference type="Proteomes" id="UP000543554"/>
    </source>
</evidence>
<dbReference type="GO" id="GO:0005385">
    <property type="term" value="F:zinc ion transmembrane transporter activity"/>
    <property type="evidence" value="ECO:0007669"/>
    <property type="project" value="TreeGrafter"/>
</dbReference>
<evidence type="ECO:0000256" key="9">
    <source>
        <dbReference type="SAM" id="MobiDB-lite"/>
    </source>
</evidence>
<dbReference type="EMBL" id="JACJIB010000007">
    <property type="protein sequence ID" value="MBA8914855.1"/>
    <property type="molecule type" value="Genomic_DNA"/>
</dbReference>
<dbReference type="InterPro" id="IPR002524">
    <property type="entry name" value="Cation_efflux"/>
</dbReference>
<keyword evidence="3" id="KW-0813">Transport</keyword>
<protein>
    <submittedName>
        <fullName evidence="13">Cobalt-zinc-cadmium efflux system protein</fullName>
    </submittedName>
</protein>
<dbReference type="InterPro" id="IPR050681">
    <property type="entry name" value="CDF/SLC30A"/>
</dbReference>
<dbReference type="Pfam" id="PF01545">
    <property type="entry name" value="Cation_efflux"/>
    <property type="match status" value="1"/>
</dbReference>
<accession>A0AA40S5B7</accession>
<keyword evidence="6 10" id="KW-1133">Transmembrane helix</keyword>
<evidence type="ECO:0000256" key="4">
    <source>
        <dbReference type="ARBA" id="ARBA00022692"/>
    </source>
</evidence>
<evidence type="ECO:0000256" key="8">
    <source>
        <dbReference type="ARBA" id="ARBA00023136"/>
    </source>
</evidence>
<evidence type="ECO:0000256" key="2">
    <source>
        <dbReference type="ARBA" id="ARBA00008873"/>
    </source>
</evidence>
<sequence length="331" mass="34564">MQDDHGHTHHAQGHDHARHDHAHSHSHGFGHAHGAGHVHTPKNFGPAFAIGIALNLGFVGVEALYGWLSNSMALVADAGHNLSDVLGLVAAWIAAVLVRRAPTARFTYGLRGSSILAALFNAVLLLVATGGIIVEAVQRLLEPAPVAGTTVMIVAGIGILINGFTAWLFASGAQGDINIRGAYLHMMADAVVSVGVVLAGLVILATGFDWIDPLVSLAIAVLIIVATWGLLRDSVAMSLAAVPPGIDPEAVRAHLAARPGVRGLHDLHIWSMSTTEVALTAHLVVAGGAPDRHFLKDTADTLRARFGIHHATLQIEIEGETACTLAKDCVA</sequence>
<feature type="domain" description="Cation efflux protein transmembrane" evidence="11">
    <location>
        <begin position="50"/>
        <end position="236"/>
    </location>
</feature>
<feature type="compositionally biased region" description="Basic and acidic residues" evidence="9">
    <location>
        <begin position="1"/>
        <end position="18"/>
    </location>
</feature>
<feature type="transmembrane region" description="Helical" evidence="10">
    <location>
        <begin position="80"/>
        <end position="98"/>
    </location>
</feature>
<evidence type="ECO:0000256" key="10">
    <source>
        <dbReference type="SAM" id="Phobius"/>
    </source>
</evidence>
<dbReference type="GO" id="GO:0005886">
    <property type="term" value="C:plasma membrane"/>
    <property type="evidence" value="ECO:0007669"/>
    <property type="project" value="TreeGrafter"/>
</dbReference>
<feature type="transmembrane region" description="Helical" evidence="10">
    <location>
        <begin position="182"/>
        <end position="208"/>
    </location>
</feature>
<dbReference type="PANTHER" id="PTHR11562">
    <property type="entry name" value="CATION EFFLUX PROTEIN/ ZINC TRANSPORTER"/>
    <property type="match status" value="1"/>
</dbReference>
<dbReference type="InterPro" id="IPR036837">
    <property type="entry name" value="Cation_efflux_CTD_sf"/>
</dbReference>
<dbReference type="InterPro" id="IPR058533">
    <property type="entry name" value="Cation_efflux_TM"/>
</dbReference>
<dbReference type="SUPFAM" id="SSF160240">
    <property type="entry name" value="Cation efflux protein cytoplasmic domain-like"/>
    <property type="match status" value="1"/>
</dbReference>
<dbReference type="SUPFAM" id="SSF161111">
    <property type="entry name" value="Cation efflux protein transmembrane domain-like"/>
    <property type="match status" value="1"/>
</dbReference>
<evidence type="ECO:0000256" key="7">
    <source>
        <dbReference type="ARBA" id="ARBA00023065"/>
    </source>
</evidence>
<feature type="transmembrane region" description="Helical" evidence="10">
    <location>
        <begin position="146"/>
        <end position="170"/>
    </location>
</feature>
<keyword evidence="14" id="KW-1185">Reference proteome</keyword>
<dbReference type="AlphaFoldDB" id="A0AA40S5B7"/>
<keyword evidence="5" id="KW-0864">Zinc transport</keyword>
<evidence type="ECO:0000256" key="3">
    <source>
        <dbReference type="ARBA" id="ARBA00022448"/>
    </source>
</evidence>
<feature type="transmembrane region" description="Helical" evidence="10">
    <location>
        <begin position="110"/>
        <end position="134"/>
    </location>
</feature>
<keyword evidence="5" id="KW-0862">Zinc</keyword>
<evidence type="ECO:0000313" key="13">
    <source>
        <dbReference type="EMBL" id="MBA8914855.1"/>
    </source>
</evidence>
<dbReference type="Pfam" id="PF16916">
    <property type="entry name" value="ZT_dimer"/>
    <property type="match status" value="1"/>
</dbReference>
<feature type="transmembrane region" description="Helical" evidence="10">
    <location>
        <begin position="214"/>
        <end position="231"/>
    </location>
</feature>